<evidence type="ECO:0000256" key="1">
    <source>
        <dbReference type="ARBA" id="ARBA00004141"/>
    </source>
</evidence>
<organism evidence="7 8">
    <name type="scientific">Corticicoccus populi</name>
    <dbReference type="NCBI Taxonomy" id="1812821"/>
    <lineage>
        <taxon>Bacteria</taxon>
        <taxon>Bacillati</taxon>
        <taxon>Bacillota</taxon>
        <taxon>Bacilli</taxon>
        <taxon>Bacillales</taxon>
        <taxon>Staphylococcaceae</taxon>
        <taxon>Corticicoccus</taxon>
    </lineage>
</organism>
<feature type="transmembrane region" description="Helical" evidence="5">
    <location>
        <begin position="186"/>
        <end position="204"/>
    </location>
</feature>
<feature type="transmembrane region" description="Helical" evidence="5">
    <location>
        <begin position="346"/>
        <end position="367"/>
    </location>
</feature>
<keyword evidence="3 5" id="KW-1133">Transmembrane helix</keyword>
<dbReference type="Pfam" id="PF12698">
    <property type="entry name" value="ABC2_membrane_3"/>
    <property type="match status" value="1"/>
</dbReference>
<gene>
    <name evidence="7" type="ORF">ACFSX4_13875</name>
</gene>
<feature type="transmembrane region" description="Helical" evidence="5">
    <location>
        <begin position="12"/>
        <end position="34"/>
    </location>
</feature>
<keyword evidence="4 5" id="KW-0472">Membrane</keyword>
<dbReference type="InterPro" id="IPR013525">
    <property type="entry name" value="ABC2_TM"/>
</dbReference>
<evidence type="ECO:0000313" key="8">
    <source>
        <dbReference type="Proteomes" id="UP001597519"/>
    </source>
</evidence>
<evidence type="ECO:0000259" key="6">
    <source>
        <dbReference type="Pfam" id="PF12698"/>
    </source>
</evidence>
<protein>
    <submittedName>
        <fullName evidence="7">ABC transporter permease</fullName>
    </submittedName>
</protein>
<dbReference type="Proteomes" id="UP001597519">
    <property type="component" value="Unassembled WGS sequence"/>
</dbReference>
<dbReference type="PANTHER" id="PTHR43077:SF11">
    <property type="entry name" value="TRANSPORT PERMEASE YVFS-RELATED"/>
    <property type="match status" value="1"/>
</dbReference>
<dbReference type="PANTHER" id="PTHR43077">
    <property type="entry name" value="TRANSPORT PERMEASE YVFS-RELATED"/>
    <property type="match status" value="1"/>
</dbReference>
<evidence type="ECO:0000256" key="3">
    <source>
        <dbReference type="ARBA" id="ARBA00022989"/>
    </source>
</evidence>
<accession>A0ABW5WXK4</accession>
<evidence type="ECO:0000256" key="4">
    <source>
        <dbReference type="ARBA" id="ARBA00023136"/>
    </source>
</evidence>
<comment type="caution">
    <text evidence="7">The sequence shown here is derived from an EMBL/GenBank/DDBJ whole genome shotgun (WGS) entry which is preliminary data.</text>
</comment>
<comment type="subcellular location">
    <subcellularLocation>
        <location evidence="1">Membrane</location>
        <topology evidence="1">Multi-pass membrane protein</topology>
    </subcellularLocation>
</comment>
<feature type="transmembrane region" description="Helical" evidence="5">
    <location>
        <begin position="225"/>
        <end position="251"/>
    </location>
</feature>
<evidence type="ECO:0000256" key="2">
    <source>
        <dbReference type="ARBA" id="ARBA00022692"/>
    </source>
</evidence>
<proteinExistence type="predicted"/>
<dbReference type="InterPro" id="IPR051328">
    <property type="entry name" value="T7SS_ABC-Transporter"/>
</dbReference>
<name>A0ABW5WXK4_9STAP</name>
<feature type="transmembrane region" description="Helical" evidence="5">
    <location>
        <begin position="263"/>
        <end position="282"/>
    </location>
</feature>
<dbReference type="RefSeq" id="WP_377775884.1">
    <property type="nucleotide sequence ID" value="NZ_JBHUOQ010000005.1"/>
</dbReference>
<keyword evidence="2 5" id="KW-0812">Transmembrane</keyword>
<feature type="transmembrane region" description="Helical" evidence="5">
    <location>
        <begin position="294"/>
        <end position="313"/>
    </location>
</feature>
<evidence type="ECO:0000313" key="7">
    <source>
        <dbReference type="EMBL" id="MFD2831561.1"/>
    </source>
</evidence>
<keyword evidence="8" id="KW-1185">Reference proteome</keyword>
<reference evidence="8" key="1">
    <citation type="journal article" date="2019" name="Int. J. Syst. Evol. Microbiol.">
        <title>The Global Catalogue of Microorganisms (GCM) 10K type strain sequencing project: providing services to taxonomists for standard genome sequencing and annotation.</title>
        <authorList>
            <consortium name="The Broad Institute Genomics Platform"/>
            <consortium name="The Broad Institute Genome Sequencing Center for Infectious Disease"/>
            <person name="Wu L."/>
            <person name="Ma J."/>
        </authorList>
    </citation>
    <scope>NUCLEOTIDE SEQUENCE [LARGE SCALE GENOMIC DNA]</scope>
    <source>
        <strain evidence="8">KCTC 33575</strain>
    </source>
</reference>
<evidence type="ECO:0000256" key="5">
    <source>
        <dbReference type="SAM" id="Phobius"/>
    </source>
</evidence>
<sequence length="376" mass="42095">MTVFKGILLHFWKYKFMIVGLTAVFFSFAVIFSLDRGADSFESASLDITIVNPTDSEIAGGLIEYLEQDNNVEVVSEVDTSALEEDVYLQMKHGALLIDPDIDSRFESGADTVEVITDPRNPSSLQLENEVNKFFSFLSAEYNYSGEIDTAHIIDIMNQEIDVEIADPDSLSTQDSFQYMQTFTNFAGYWIMLFMLMLIGNVMTEFNQPELKKRIHVSPYKTSSYTLQMISAQGVIALFVVLVMFFGGIFIRSDNLSDVPLGKMFTAMVLISIFTLALHYVIGAVTTNKYIINGLANFISIGMAFISGVMIPAEVLGDSVQRVAQFLPLYHFTQIYAEPDITWTEALQPISILVLFIIAFLIIGMILENKKKSTSS</sequence>
<dbReference type="EMBL" id="JBHUOQ010000005">
    <property type="protein sequence ID" value="MFD2831561.1"/>
    <property type="molecule type" value="Genomic_DNA"/>
</dbReference>
<feature type="domain" description="ABC-2 type transporter transmembrane" evidence="6">
    <location>
        <begin position="16"/>
        <end position="365"/>
    </location>
</feature>